<dbReference type="PROSITE" id="PS50949">
    <property type="entry name" value="HTH_GNTR"/>
    <property type="match status" value="1"/>
</dbReference>
<dbReference type="Pfam" id="PF07729">
    <property type="entry name" value="FCD"/>
    <property type="match status" value="1"/>
</dbReference>
<evidence type="ECO:0000256" key="4">
    <source>
        <dbReference type="SAM" id="MobiDB-lite"/>
    </source>
</evidence>
<evidence type="ECO:0000313" key="6">
    <source>
        <dbReference type="EMBL" id="SAI34757.1"/>
    </source>
</evidence>
<dbReference type="SUPFAM" id="SSF46785">
    <property type="entry name" value="Winged helix' DNA-binding domain"/>
    <property type="match status" value="1"/>
</dbReference>
<accession>A0A157PMM5</accession>
<dbReference type="SMART" id="SM00345">
    <property type="entry name" value="HTH_GNTR"/>
    <property type="match status" value="1"/>
</dbReference>
<reference evidence="6 7" key="1">
    <citation type="submission" date="2016-03" db="EMBL/GenBank/DDBJ databases">
        <authorList>
            <consortium name="Pathogen Informatics"/>
        </authorList>
    </citation>
    <scope>NUCLEOTIDE SEQUENCE [LARGE SCALE GENOMIC DNA]</scope>
    <source>
        <strain evidence="6 7">NCTC13364</strain>
    </source>
</reference>
<evidence type="ECO:0000256" key="1">
    <source>
        <dbReference type="ARBA" id="ARBA00023015"/>
    </source>
</evidence>
<dbReference type="InterPro" id="IPR036388">
    <property type="entry name" value="WH-like_DNA-bd_sf"/>
</dbReference>
<dbReference type="Proteomes" id="UP000077037">
    <property type="component" value="Unassembled WGS sequence"/>
</dbReference>
<dbReference type="InterPro" id="IPR011711">
    <property type="entry name" value="GntR_C"/>
</dbReference>
<proteinExistence type="predicted"/>
<dbReference type="Pfam" id="PF00392">
    <property type="entry name" value="GntR"/>
    <property type="match status" value="1"/>
</dbReference>
<evidence type="ECO:0000256" key="2">
    <source>
        <dbReference type="ARBA" id="ARBA00023125"/>
    </source>
</evidence>
<dbReference type="InterPro" id="IPR036390">
    <property type="entry name" value="WH_DNA-bd_sf"/>
</dbReference>
<dbReference type="SUPFAM" id="SSF48008">
    <property type="entry name" value="GntR ligand-binding domain-like"/>
    <property type="match status" value="1"/>
</dbReference>
<protein>
    <submittedName>
        <fullName evidence="6">GntR family transcriptional regulator</fullName>
    </submittedName>
</protein>
<dbReference type="CDD" id="cd07377">
    <property type="entry name" value="WHTH_GntR"/>
    <property type="match status" value="1"/>
</dbReference>
<keyword evidence="1" id="KW-0805">Transcription regulation</keyword>
<dbReference type="EMBL" id="FKBS01000014">
    <property type="protein sequence ID" value="SAI34757.1"/>
    <property type="molecule type" value="Genomic_DNA"/>
</dbReference>
<dbReference type="GO" id="GO:0003677">
    <property type="term" value="F:DNA binding"/>
    <property type="evidence" value="ECO:0007669"/>
    <property type="project" value="UniProtKB-KW"/>
</dbReference>
<dbReference type="PANTHER" id="PTHR43537">
    <property type="entry name" value="TRANSCRIPTIONAL REGULATOR, GNTR FAMILY"/>
    <property type="match status" value="1"/>
</dbReference>
<dbReference type="Gene3D" id="1.10.10.10">
    <property type="entry name" value="Winged helix-like DNA-binding domain superfamily/Winged helix DNA-binding domain"/>
    <property type="match status" value="1"/>
</dbReference>
<keyword evidence="2" id="KW-0238">DNA-binding</keyword>
<dbReference type="InterPro" id="IPR008920">
    <property type="entry name" value="TF_FadR/GntR_C"/>
</dbReference>
<feature type="domain" description="HTH gntR-type" evidence="5">
    <location>
        <begin position="53"/>
        <end position="120"/>
    </location>
</feature>
<dbReference type="AlphaFoldDB" id="A0A157PMM5"/>
<sequence length="265" mass="29393">MNRISKVYVKMQDKTIGQNCVYNSACGTRPGGSAGAPHRPMSTSPSDSRKRPGNVTDRIVEQIRAAIHNGQFAPGQRLIEADLMESFSATRGPLREALRRLGMEGTVDLVPNRGAIVKTFSRRELIDLFRIRESIEGLAARLAAEEVAGKGLRDAFMQAYEAIDVQGSDPAAVFREENSAFHDLVLRFAGNAQLTLLMKRLQLPVLRVQIRVMLDERYRNESRNEHRAVLEAIIGHDPDAAEAAMRAHLRNAAHRIFEQPSTALG</sequence>
<feature type="region of interest" description="Disordered" evidence="4">
    <location>
        <begin position="29"/>
        <end position="53"/>
    </location>
</feature>
<keyword evidence="3" id="KW-0804">Transcription</keyword>
<dbReference type="Gene3D" id="1.20.120.530">
    <property type="entry name" value="GntR ligand-binding domain-like"/>
    <property type="match status" value="1"/>
</dbReference>
<evidence type="ECO:0000313" key="7">
    <source>
        <dbReference type="Proteomes" id="UP000077037"/>
    </source>
</evidence>
<dbReference type="InterPro" id="IPR000524">
    <property type="entry name" value="Tscrpt_reg_HTH_GntR"/>
</dbReference>
<dbReference type="GO" id="GO:0003700">
    <property type="term" value="F:DNA-binding transcription factor activity"/>
    <property type="evidence" value="ECO:0007669"/>
    <property type="project" value="InterPro"/>
</dbReference>
<dbReference type="SMART" id="SM00895">
    <property type="entry name" value="FCD"/>
    <property type="match status" value="1"/>
</dbReference>
<dbReference type="PANTHER" id="PTHR43537:SF24">
    <property type="entry name" value="GLUCONATE OPERON TRANSCRIPTIONAL REPRESSOR"/>
    <property type="match status" value="1"/>
</dbReference>
<dbReference type="RefSeq" id="WP_162270272.1">
    <property type="nucleotide sequence ID" value="NZ_FKBS01000014.1"/>
</dbReference>
<name>A0A157PMM5_9BORD</name>
<evidence type="ECO:0000256" key="3">
    <source>
        <dbReference type="ARBA" id="ARBA00023163"/>
    </source>
</evidence>
<organism evidence="6 7">
    <name type="scientific">Bordetella ansorpii</name>
    <dbReference type="NCBI Taxonomy" id="288768"/>
    <lineage>
        <taxon>Bacteria</taxon>
        <taxon>Pseudomonadati</taxon>
        <taxon>Pseudomonadota</taxon>
        <taxon>Betaproteobacteria</taxon>
        <taxon>Burkholderiales</taxon>
        <taxon>Alcaligenaceae</taxon>
        <taxon>Bordetella</taxon>
    </lineage>
</organism>
<evidence type="ECO:0000259" key="5">
    <source>
        <dbReference type="PROSITE" id="PS50949"/>
    </source>
</evidence>
<gene>
    <name evidence="6" type="primary">csiR_3</name>
    <name evidence="6" type="ORF">SAMEA1982600_02843</name>
</gene>